<dbReference type="GO" id="GO:0005886">
    <property type="term" value="C:plasma membrane"/>
    <property type="evidence" value="ECO:0007669"/>
    <property type="project" value="InterPro"/>
</dbReference>
<keyword evidence="1" id="KW-1133">Transmembrane helix</keyword>
<keyword evidence="1" id="KW-0812">Transmembrane</keyword>
<evidence type="ECO:0008006" key="4">
    <source>
        <dbReference type="Google" id="ProtNLM"/>
    </source>
</evidence>
<dbReference type="AlphaFoldDB" id="A0A2S6CDU4"/>
<dbReference type="Proteomes" id="UP000237631">
    <property type="component" value="Unassembled WGS sequence"/>
</dbReference>
<dbReference type="InterPro" id="IPR051380">
    <property type="entry name" value="pH-response_reg_palI/RIM9"/>
</dbReference>
<gene>
    <name evidence="2" type="ORF">CBER1_09951</name>
</gene>
<dbReference type="GO" id="GO:0035838">
    <property type="term" value="C:growing cell tip"/>
    <property type="evidence" value="ECO:0007669"/>
    <property type="project" value="TreeGrafter"/>
</dbReference>
<dbReference type="STRING" id="357750.A0A2S6CDU4"/>
<proteinExistence type="predicted"/>
<keyword evidence="1" id="KW-0472">Membrane</keyword>
<feature type="transmembrane region" description="Helical" evidence="1">
    <location>
        <begin position="272"/>
        <end position="295"/>
    </location>
</feature>
<accession>A0A2S6CDU4</accession>
<keyword evidence="3" id="KW-1185">Reference proteome</keyword>
<dbReference type="EMBL" id="PNEN01000486">
    <property type="protein sequence ID" value="PPJ57911.1"/>
    <property type="molecule type" value="Genomic_DNA"/>
</dbReference>
<feature type="transmembrane region" description="Helical" evidence="1">
    <location>
        <begin position="315"/>
        <end position="339"/>
    </location>
</feature>
<dbReference type="OrthoDB" id="2354757at2759"/>
<comment type="caution">
    <text evidence="2">The sequence shown here is derived from an EMBL/GenBank/DDBJ whole genome shotgun (WGS) entry which is preliminary data.</text>
</comment>
<evidence type="ECO:0000256" key="1">
    <source>
        <dbReference type="SAM" id="Phobius"/>
    </source>
</evidence>
<feature type="transmembrane region" description="Helical" evidence="1">
    <location>
        <begin position="138"/>
        <end position="164"/>
    </location>
</feature>
<dbReference type="InterPro" id="IPR009571">
    <property type="entry name" value="SUR7/Rim9-like_fungi"/>
</dbReference>
<name>A0A2S6CDU4_9PEZI</name>
<dbReference type="Pfam" id="PF06687">
    <property type="entry name" value="SUR7"/>
    <property type="match status" value="1"/>
</dbReference>
<feature type="transmembrane region" description="Helical" evidence="1">
    <location>
        <begin position="243"/>
        <end position="265"/>
    </location>
</feature>
<sequence>MAREWWMDDRQFWRNHTSPHLERQGNWQGMNSDDYSTMIDMGPLHSYGTWTQYGLFPCVQPSAFSAAQEAQMWQQADAGGMLMDFSDCGVPMGGWRGSAGDIGVPVLEPIRLRASTHLADINSLSSELPIMKMKAGTVIHFFGVALLFISSLLLLFVTISAPIINHLGLLNIDLGFMGDNNQPYRFVFGTFGWCCLHCGVHGVDQCSGRHIGYEPSRQMATNQHIPYQDISSGTSDALTRVMVLHPIACGVSFIAFLLSIGGGVIGSLAGALAAAFAWVLVVIVMATDFTTFGIVKHHVNESGFSLVTASFGDAIWLLVASFILLFVGMVIVLFTCCVLRREKKRKERRDKEIASTEPVGTSAGRKKRFVFF</sequence>
<evidence type="ECO:0000313" key="2">
    <source>
        <dbReference type="EMBL" id="PPJ57911.1"/>
    </source>
</evidence>
<protein>
    <recommendedName>
        <fullName evidence="4">Pali-domain-containing protein</fullName>
    </recommendedName>
</protein>
<evidence type="ECO:0000313" key="3">
    <source>
        <dbReference type="Proteomes" id="UP000237631"/>
    </source>
</evidence>
<organism evidence="2 3">
    <name type="scientific">Cercospora berteroae</name>
    <dbReference type="NCBI Taxonomy" id="357750"/>
    <lineage>
        <taxon>Eukaryota</taxon>
        <taxon>Fungi</taxon>
        <taxon>Dikarya</taxon>
        <taxon>Ascomycota</taxon>
        <taxon>Pezizomycotina</taxon>
        <taxon>Dothideomycetes</taxon>
        <taxon>Dothideomycetidae</taxon>
        <taxon>Mycosphaerellales</taxon>
        <taxon>Mycosphaerellaceae</taxon>
        <taxon>Cercospora</taxon>
    </lineage>
</organism>
<dbReference type="PANTHER" id="PTHR28013:SF7">
    <property type="entry name" value="PALI-DOMAIN-CONTAINING PROTEIN"/>
    <property type="match status" value="1"/>
</dbReference>
<dbReference type="PANTHER" id="PTHR28013">
    <property type="entry name" value="PROTEIN DCV1-RELATED"/>
    <property type="match status" value="1"/>
</dbReference>
<dbReference type="GO" id="GO:0032153">
    <property type="term" value="C:cell division site"/>
    <property type="evidence" value="ECO:0007669"/>
    <property type="project" value="TreeGrafter"/>
</dbReference>
<reference evidence="3" key="1">
    <citation type="journal article" date="2017" name="bioRxiv">
        <title>Conservation of a gene cluster reveals novel cercosporin biosynthetic mechanisms and extends production to the genus Colletotrichum.</title>
        <authorList>
            <person name="de Jonge R."/>
            <person name="Ebert M.K."/>
            <person name="Huitt-Roehl C.R."/>
            <person name="Pal P."/>
            <person name="Suttle J.C."/>
            <person name="Spanner R.E."/>
            <person name="Neubauer J.D."/>
            <person name="Jurick W.M.II."/>
            <person name="Stott K.A."/>
            <person name="Secor G.A."/>
            <person name="Thomma B.P.H.J."/>
            <person name="Van de Peer Y."/>
            <person name="Townsend C.A."/>
            <person name="Bolton M.D."/>
        </authorList>
    </citation>
    <scope>NUCLEOTIDE SEQUENCE [LARGE SCALE GENOMIC DNA]</scope>
    <source>
        <strain evidence="3">CBS538.71</strain>
    </source>
</reference>